<name>A0A5J9UHK1_9POAL</name>
<feature type="domain" description="R13L1/DRL21-like LRR repeat region" evidence="3">
    <location>
        <begin position="388"/>
        <end position="447"/>
    </location>
</feature>
<dbReference type="PANTHER" id="PTHR47186">
    <property type="entry name" value="LEUCINE-RICH REPEAT-CONTAINING PROTEIN 57"/>
    <property type="match status" value="1"/>
</dbReference>
<dbReference type="InterPro" id="IPR001611">
    <property type="entry name" value="Leu-rich_rpt"/>
</dbReference>
<evidence type="ECO:0000259" key="3">
    <source>
        <dbReference type="Pfam" id="PF25019"/>
    </source>
</evidence>
<evidence type="ECO:0000313" key="4">
    <source>
        <dbReference type="EMBL" id="TVU22658.1"/>
    </source>
</evidence>
<dbReference type="Pfam" id="PF25019">
    <property type="entry name" value="LRR_R13L1-DRL21"/>
    <property type="match status" value="1"/>
</dbReference>
<dbReference type="Pfam" id="PF23598">
    <property type="entry name" value="LRR_14"/>
    <property type="match status" value="1"/>
</dbReference>
<reference evidence="4 5" key="1">
    <citation type="journal article" date="2019" name="Sci. Rep.">
        <title>A high-quality genome of Eragrostis curvula grass provides insights into Poaceae evolution and supports new strategies to enhance forage quality.</title>
        <authorList>
            <person name="Carballo J."/>
            <person name="Santos B.A.C.M."/>
            <person name="Zappacosta D."/>
            <person name="Garbus I."/>
            <person name="Selva J.P."/>
            <person name="Gallo C.A."/>
            <person name="Diaz A."/>
            <person name="Albertini E."/>
            <person name="Caccamo M."/>
            <person name="Echenique V."/>
        </authorList>
    </citation>
    <scope>NUCLEOTIDE SEQUENCE [LARGE SCALE GENOMIC DNA]</scope>
    <source>
        <strain evidence="5">cv. Victoria</strain>
        <tissue evidence="4">Leaf</tissue>
    </source>
</reference>
<dbReference type="OrthoDB" id="694961at2759"/>
<dbReference type="PANTHER" id="PTHR47186:SF63">
    <property type="entry name" value="C-JID DOMAIN-CONTAINING PROTEIN"/>
    <property type="match status" value="1"/>
</dbReference>
<dbReference type="EMBL" id="RWGY01000026">
    <property type="protein sequence ID" value="TVU22658.1"/>
    <property type="molecule type" value="Genomic_DNA"/>
</dbReference>
<dbReference type="InterPro" id="IPR055414">
    <property type="entry name" value="LRR_R13L4/SHOC2-like"/>
</dbReference>
<accession>A0A5J9UHK1</accession>
<keyword evidence="5" id="KW-1185">Reference proteome</keyword>
<gene>
    <name evidence="4" type="ORF">EJB05_32373</name>
</gene>
<evidence type="ECO:0008006" key="6">
    <source>
        <dbReference type="Google" id="ProtNLM"/>
    </source>
</evidence>
<dbReference type="Proteomes" id="UP000324897">
    <property type="component" value="Unassembled WGS sequence"/>
</dbReference>
<feature type="non-terminal residue" evidence="4">
    <location>
        <position position="1"/>
    </location>
</feature>
<dbReference type="AlphaFoldDB" id="A0A5J9UHK1"/>
<dbReference type="InterPro" id="IPR032675">
    <property type="entry name" value="LRR_dom_sf"/>
</dbReference>
<dbReference type="PROSITE" id="PS51450">
    <property type="entry name" value="LRR"/>
    <property type="match status" value="1"/>
</dbReference>
<comment type="caution">
    <text evidence="4">The sequence shown here is derived from an EMBL/GenBank/DDBJ whole genome shotgun (WGS) entry which is preliminary data.</text>
</comment>
<evidence type="ECO:0000256" key="1">
    <source>
        <dbReference type="ARBA" id="ARBA00022737"/>
    </source>
</evidence>
<dbReference type="Pfam" id="PF00560">
    <property type="entry name" value="LRR_1"/>
    <property type="match status" value="2"/>
</dbReference>
<dbReference type="InterPro" id="IPR056789">
    <property type="entry name" value="LRR_R13L1-DRL21"/>
</dbReference>
<evidence type="ECO:0000259" key="2">
    <source>
        <dbReference type="Pfam" id="PF23598"/>
    </source>
</evidence>
<proteinExistence type="predicted"/>
<keyword evidence="1" id="KW-0677">Repeat</keyword>
<dbReference type="SUPFAM" id="SSF52058">
    <property type="entry name" value="L domain-like"/>
    <property type="match status" value="1"/>
</dbReference>
<dbReference type="Gene3D" id="3.80.10.10">
    <property type="entry name" value="Ribonuclease Inhibitor"/>
    <property type="match status" value="2"/>
</dbReference>
<protein>
    <recommendedName>
        <fullName evidence="6">NB-ARC domain-containing protein</fullName>
    </recommendedName>
</protein>
<evidence type="ECO:0000313" key="5">
    <source>
        <dbReference type="Proteomes" id="UP000324897"/>
    </source>
</evidence>
<dbReference type="Gramene" id="TVU22658">
    <property type="protein sequence ID" value="TVU22658"/>
    <property type="gene ID" value="EJB05_32373"/>
</dbReference>
<organism evidence="4 5">
    <name type="scientific">Eragrostis curvula</name>
    <name type="common">weeping love grass</name>
    <dbReference type="NCBI Taxonomy" id="38414"/>
    <lineage>
        <taxon>Eukaryota</taxon>
        <taxon>Viridiplantae</taxon>
        <taxon>Streptophyta</taxon>
        <taxon>Embryophyta</taxon>
        <taxon>Tracheophyta</taxon>
        <taxon>Spermatophyta</taxon>
        <taxon>Magnoliopsida</taxon>
        <taxon>Liliopsida</taxon>
        <taxon>Poales</taxon>
        <taxon>Poaceae</taxon>
        <taxon>PACMAD clade</taxon>
        <taxon>Chloridoideae</taxon>
        <taxon>Eragrostideae</taxon>
        <taxon>Eragrostidinae</taxon>
        <taxon>Eragrostis</taxon>
    </lineage>
</organism>
<sequence length="459" mass="51845">MRWFLCTAGRGISVKDWAGVRRLPMPIDEKYGKDVQFFTMHDLLHDLARLIMGDELLDATTKCNYIRGRNHRYAFLSDCSKPLSSFVTYPDKIRALCFLGGGETVHYPAGFSTAKYLKVLDLQECSLEKLPPSIGQLKLLRYLNAQGIKDRVIPGCVTKLSKLIFLSLRGSCELLALPESIGKMEGLMYLDLSGCSKIRKLPRSFGKLESLIHLDLSFCYRINGIPEALCSLTKLQYLNLSQKWDVEEKINLQGLSEVFRKLIELRYLNVSGCTELISTDLDELFGNISTLSNLEHLDLSRNYELENIPDSICSLRKLHTLDLTRCQNLCRLPGNMGHMENLKFLIVNMCISLDRSTLPINKSLIPLPNFVVHASEGEQSCNLILLKDVNPPNLEISRLENVTSVEEARRIELRGKTSMVDLTLDWTSGTKGFVEDMELLGELKPPNISYGLGYKDITV</sequence>
<feature type="domain" description="Disease resistance R13L4/SHOC-2-like LRR" evidence="2">
    <location>
        <begin position="157"/>
        <end position="270"/>
    </location>
</feature>